<dbReference type="AlphaFoldDB" id="A0A7J6GYI4"/>
<evidence type="ECO:0000313" key="4">
    <source>
        <dbReference type="Proteomes" id="UP000525078"/>
    </source>
</evidence>
<organism evidence="3 4">
    <name type="scientific">Cannabis sativa</name>
    <name type="common">Hemp</name>
    <name type="synonym">Marijuana</name>
    <dbReference type="NCBI Taxonomy" id="3483"/>
    <lineage>
        <taxon>Eukaryota</taxon>
        <taxon>Viridiplantae</taxon>
        <taxon>Streptophyta</taxon>
        <taxon>Embryophyta</taxon>
        <taxon>Tracheophyta</taxon>
        <taxon>Spermatophyta</taxon>
        <taxon>Magnoliopsida</taxon>
        <taxon>eudicotyledons</taxon>
        <taxon>Gunneridae</taxon>
        <taxon>Pentapetalae</taxon>
        <taxon>rosids</taxon>
        <taxon>fabids</taxon>
        <taxon>Rosales</taxon>
        <taxon>Cannabaceae</taxon>
        <taxon>Cannabis</taxon>
    </lineage>
</organism>
<accession>A0A7J6GYI4</accession>
<gene>
    <name evidence="3" type="ORF">F8388_005532</name>
</gene>
<keyword evidence="1" id="KW-0812">Transmembrane</keyword>
<evidence type="ECO:0000256" key="1">
    <source>
        <dbReference type="SAM" id="Phobius"/>
    </source>
</evidence>
<dbReference type="EMBL" id="JAATIP010000037">
    <property type="protein sequence ID" value="KAF4387915.1"/>
    <property type="molecule type" value="Genomic_DNA"/>
</dbReference>
<keyword evidence="1" id="KW-0472">Membrane</keyword>
<comment type="caution">
    <text evidence="3">The sequence shown here is derived from an EMBL/GenBank/DDBJ whole genome shotgun (WGS) entry which is preliminary data.</text>
</comment>
<dbReference type="Pfam" id="PF14364">
    <property type="entry name" value="DUF4408"/>
    <property type="match status" value="1"/>
</dbReference>
<dbReference type="Proteomes" id="UP000525078">
    <property type="component" value="Unassembled WGS sequence"/>
</dbReference>
<keyword evidence="1" id="KW-1133">Transmembrane helix</keyword>
<protein>
    <recommendedName>
        <fullName evidence="2">DUF4408 domain-containing protein</fullName>
    </recommendedName>
</protein>
<dbReference type="InterPro" id="IPR025520">
    <property type="entry name" value="DUF4408"/>
</dbReference>
<proteinExistence type="predicted"/>
<evidence type="ECO:0000313" key="3">
    <source>
        <dbReference type="EMBL" id="KAF4387915.1"/>
    </source>
</evidence>
<feature type="transmembrane region" description="Helical" evidence="1">
    <location>
        <begin position="54"/>
        <end position="72"/>
    </location>
</feature>
<name>A0A7J6GYI4_CANSA</name>
<evidence type="ECO:0000259" key="2">
    <source>
        <dbReference type="Pfam" id="PF14364"/>
    </source>
</evidence>
<reference evidence="3 4" key="1">
    <citation type="journal article" date="2020" name="bioRxiv">
        <title>Sequence and annotation of 42 cannabis genomes reveals extensive copy number variation in cannabinoid synthesis and pathogen resistance genes.</title>
        <authorList>
            <person name="Mckernan K.J."/>
            <person name="Helbert Y."/>
            <person name="Kane L.T."/>
            <person name="Ebling H."/>
            <person name="Zhang L."/>
            <person name="Liu B."/>
            <person name="Eaton Z."/>
            <person name="Mclaughlin S."/>
            <person name="Kingan S."/>
            <person name="Baybayan P."/>
            <person name="Concepcion G."/>
            <person name="Jordan M."/>
            <person name="Riva A."/>
            <person name="Barbazuk W."/>
            <person name="Harkins T."/>
        </authorList>
    </citation>
    <scope>NUCLEOTIDE SEQUENCE [LARGE SCALE GENOMIC DNA]</scope>
    <source>
        <strain evidence="4">cv. Jamaican Lion 4</strain>
        <tissue evidence="3">Leaf</tissue>
    </source>
</reference>
<sequence length="159" mass="17529">MTWMGSVKVMLISMGVVLVSLAMKVSVPLVKEFIIGSHVAVMWSSIATWLKPPYLYIIINGIIITIVASSRLHQNHHHDDRVDTEPGRYPMTNGSSRQANSDYGFYVESNNNNNNKIISSEFDAVTFGVPLSPSTEASGVLSLRAAIVDKRQRKALIPT</sequence>
<feature type="domain" description="DUF4408" evidence="2">
    <location>
        <begin position="42"/>
        <end position="72"/>
    </location>
</feature>